<sequence length="707" mass="77611">MSQPTRFPADYVERVYAGVLGKMIGVYLGRPFEGWSYEKFMTELGEITGYVHEQLGVPLIVTDDDLSGTFTFVRALSDYGNPRDLTAVQIGQTWLNYIIEKRTILWWGGLGNSTEETAFRRLTHGIAAPRSGSIELNGKVVAEQIGAQIFIDAWAMLAPGNPALAADLARKAASVSHDGEAIYGAQMIAVMEALAFVERDINKLLDSALSYIPQEAIIAQMIRDIREWHANEPDWRKARTLLAAKYGYDTYGGNCHMVPNHGLIILALLYGNDDFARSLMIVNTCGWDTDCNSGNVGCLLGIKNGLRALDESTVDWRGPVADRLYQATAEGGRAITDAVQETYHLVASAYTLAGQNFVAPKQGARFNFALPGSVQGFQLEESQKSSAAPTRLENVEDHSLTGERSLAIHYSHLSEHHRVHVATPTFMPPEALHMDGYQLVASPTLYPGQQVHARVLADEQNAAAVTCQLFLRYYGADDKLLVLGGPAASIVAGQAHEFEWRIPALVGAPIAAIGCELRASQTHSGSVYLDFLTWDGAPEVVLGKPEHNGTLWRRAWVNGIDQFEPGWPETYRLIQNEGRGLLIQGTRDWKDYSVSATLTPHMAKAIGLAARAQGMRRYYALLLTDEHSARLIKVLDGEEVLAELPLKRDLYQPYAFVLRVRGTRIQGWINGRLIGDVEDVSLLTGGAVALIIEEGRVASEAVTIQPA</sequence>
<feature type="binding site" evidence="1">
    <location>
        <position position="64"/>
    </location>
    <ligand>
        <name>Mg(2+)</name>
        <dbReference type="ChEBI" id="CHEBI:18420"/>
        <label>1</label>
    </ligand>
</feature>
<dbReference type="GO" id="GO:0046872">
    <property type="term" value="F:metal ion binding"/>
    <property type="evidence" value="ECO:0007669"/>
    <property type="project" value="UniProtKB-KW"/>
</dbReference>
<comment type="cofactor">
    <cofactor evidence="1">
        <name>Mg(2+)</name>
        <dbReference type="ChEBI" id="CHEBI:18420"/>
    </cofactor>
    <text evidence="1">Binds 2 magnesium ions per subunit.</text>
</comment>
<dbReference type="Pfam" id="PF03747">
    <property type="entry name" value="ADP_ribosyl_GH"/>
    <property type="match status" value="1"/>
</dbReference>
<name>A0A4P6JPQ4_KTERU</name>
<dbReference type="AlphaFoldDB" id="A0A4P6JPQ4"/>
<evidence type="ECO:0000313" key="3">
    <source>
        <dbReference type="Proteomes" id="UP000290365"/>
    </source>
</evidence>
<evidence type="ECO:0000256" key="1">
    <source>
        <dbReference type="PIRSR" id="PIRSR605502-1"/>
    </source>
</evidence>
<evidence type="ECO:0000313" key="2">
    <source>
        <dbReference type="EMBL" id="QBD77367.1"/>
    </source>
</evidence>
<reference evidence="2 3" key="1">
    <citation type="submission" date="2019-01" db="EMBL/GenBank/DDBJ databases">
        <title>Ktedonosporobacter rubrisoli SCAWS-G2.</title>
        <authorList>
            <person name="Huang Y."/>
            <person name="Yan B."/>
        </authorList>
    </citation>
    <scope>NUCLEOTIDE SEQUENCE [LARGE SCALE GENOMIC DNA]</scope>
    <source>
        <strain evidence="2 3">SCAWS-G2</strain>
    </source>
</reference>
<dbReference type="KEGG" id="kbs:EPA93_15740"/>
<dbReference type="RefSeq" id="WP_129888424.1">
    <property type="nucleotide sequence ID" value="NZ_CP035758.1"/>
</dbReference>
<dbReference type="Gene3D" id="2.60.120.260">
    <property type="entry name" value="Galactose-binding domain-like"/>
    <property type="match status" value="1"/>
</dbReference>
<dbReference type="EMBL" id="CP035758">
    <property type="protein sequence ID" value="QBD77367.1"/>
    <property type="molecule type" value="Genomic_DNA"/>
</dbReference>
<gene>
    <name evidence="2" type="ORF">EPA93_15740</name>
</gene>
<protein>
    <submittedName>
        <fullName evidence="2">ADP-ribosylglycohydrolase family protein</fullName>
    </submittedName>
</protein>
<feature type="binding site" evidence="1">
    <location>
        <position position="288"/>
    </location>
    <ligand>
        <name>Mg(2+)</name>
        <dbReference type="ChEBI" id="CHEBI:18420"/>
        <label>1</label>
    </ligand>
</feature>
<feature type="binding site" evidence="1">
    <location>
        <position position="290"/>
    </location>
    <ligand>
        <name>Mg(2+)</name>
        <dbReference type="ChEBI" id="CHEBI:18420"/>
        <label>1</label>
    </ligand>
</feature>
<dbReference type="InterPro" id="IPR005502">
    <property type="entry name" value="Ribosyl_crysJ1"/>
</dbReference>
<dbReference type="GO" id="GO:0016787">
    <property type="term" value="F:hydrolase activity"/>
    <property type="evidence" value="ECO:0007669"/>
    <property type="project" value="UniProtKB-KW"/>
</dbReference>
<proteinExistence type="predicted"/>
<dbReference type="OrthoDB" id="9761704at2"/>
<keyword evidence="2" id="KW-0378">Hydrolase</keyword>
<dbReference type="Gene3D" id="1.10.4080.10">
    <property type="entry name" value="ADP-ribosylation/Crystallin J1"/>
    <property type="match status" value="1"/>
</dbReference>
<keyword evidence="1" id="KW-0460">Magnesium</keyword>
<accession>A0A4P6JPQ4</accession>
<dbReference type="InterPro" id="IPR036705">
    <property type="entry name" value="Ribosyl_crysJ1_sf"/>
</dbReference>
<dbReference type="Gene3D" id="2.60.120.560">
    <property type="entry name" value="Exo-inulinase, domain 1"/>
    <property type="match status" value="1"/>
</dbReference>
<keyword evidence="1" id="KW-0479">Metal-binding</keyword>
<keyword evidence="3" id="KW-1185">Reference proteome</keyword>
<dbReference type="SUPFAM" id="SSF101478">
    <property type="entry name" value="ADP-ribosylglycohydrolase"/>
    <property type="match status" value="1"/>
</dbReference>
<dbReference type="Proteomes" id="UP000290365">
    <property type="component" value="Chromosome"/>
</dbReference>
<feature type="binding site" evidence="1">
    <location>
        <position position="65"/>
    </location>
    <ligand>
        <name>Mg(2+)</name>
        <dbReference type="ChEBI" id="CHEBI:18420"/>
        <label>1</label>
    </ligand>
</feature>
<organism evidence="2 3">
    <name type="scientific">Ktedonosporobacter rubrisoli</name>
    <dbReference type="NCBI Taxonomy" id="2509675"/>
    <lineage>
        <taxon>Bacteria</taxon>
        <taxon>Bacillati</taxon>
        <taxon>Chloroflexota</taxon>
        <taxon>Ktedonobacteria</taxon>
        <taxon>Ktedonobacterales</taxon>
        <taxon>Ktedonosporobacteraceae</taxon>
        <taxon>Ktedonosporobacter</taxon>
    </lineage>
</organism>